<evidence type="ECO:0000313" key="3">
    <source>
        <dbReference type="Proteomes" id="UP000185478"/>
    </source>
</evidence>
<evidence type="ECO:0000313" key="2">
    <source>
        <dbReference type="EMBL" id="APT84218.1"/>
    </source>
</evidence>
<proteinExistence type="predicted"/>
<feature type="compositionally biased region" description="Gly residues" evidence="1">
    <location>
        <begin position="38"/>
        <end position="50"/>
    </location>
</feature>
<name>A0A1L7CEH1_9CORY</name>
<reference evidence="2 3" key="1">
    <citation type="submission" date="2014-08" db="EMBL/GenBank/DDBJ databases">
        <title>Complete genome sequence of Corynebacterium aquilae S-613T(T) (=DSM 44791(T)), isolated from the choana of a healthy golden eagle.</title>
        <authorList>
            <person name="Ruckert C."/>
            <person name="Albersmeier A."/>
            <person name="Winkler A."/>
            <person name="Kalinowski J."/>
        </authorList>
    </citation>
    <scope>NUCLEOTIDE SEQUENCE [LARGE SCALE GENOMIC DNA]</scope>
    <source>
        <strain evidence="2 3">S-613</strain>
    </source>
</reference>
<dbReference type="InterPro" id="IPR018766">
    <property type="entry name" value="Zinicin_2"/>
</dbReference>
<dbReference type="Gene3D" id="1.20.150.30">
    <property type="entry name" value="Zincin-like metallopeptidase, N-terminal domain"/>
    <property type="match status" value="1"/>
</dbReference>
<dbReference type="PANTHER" id="PTHR39420:SF2">
    <property type="entry name" value="HYDROLASE"/>
    <property type="match status" value="1"/>
</dbReference>
<accession>A0A1L7CEH1</accession>
<dbReference type="InterPro" id="IPR042271">
    <property type="entry name" value="Zinicin_2_N"/>
</dbReference>
<dbReference type="KEGG" id="caqu:CAQU_03055"/>
<sequence>MSNGGFGFSFGNRDDDDRDDDNNRGGQPGDPFSFFFGPGFGSGSQGGGANPLGDMLSGFSNLFGPPQSGEEPDSFIDPEAVRKAVQSRITRMGSQIAKPASKDAAAVEEASRLAELWLDATTELATSGAKGTAWSAGDYALNSLPFWLRVAEPARAAVSETPVLGLGGDAQGAPGELMGAMQQFMRRQNAVMETQRVAEAVVQLSQSIVSGTDLGLPAAPANTLAIMTRTFRDEISSLDIPDQEALVYVCAREAARQRLFKNVPWLAESIVSSVEEWAAGAYVDTSHAEQYMRDNFDGANMENIAEIMQKMQSIDPQEIAPRLVSANENAVPRLEALIALIEGWVDVVVTEAVTDRLPNADKLRAAFKHRRNSGGTAATALEAITGCAIGTPPIDGAITLWERTTNAVGAARRDACWEHPDLAPSHEDIEHPARFIDRLLDDSIDADFDPIAEIEELEKKLGESDVDPESRENPTDEGD</sequence>
<dbReference type="OrthoDB" id="8478472at2"/>
<dbReference type="SUPFAM" id="SSF55486">
    <property type="entry name" value="Metalloproteases ('zincins'), catalytic domain"/>
    <property type="match status" value="1"/>
</dbReference>
<dbReference type="RefSeq" id="WP_075725086.1">
    <property type="nucleotide sequence ID" value="NZ_CP009245.1"/>
</dbReference>
<dbReference type="PANTHER" id="PTHR39420">
    <property type="match status" value="1"/>
</dbReference>
<feature type="region of interest" description="Disordered" evidence="1">
    <location>
        <begin position="1"/>
        <end position="51"/>
    </location>
</feature>
<evidence type="ECO:0000256" key="1">
    <source>
        <dbReference type="SAM" id="MobiDB-lite"/>
    </source>
</evidence>
<feature type="region of interest" description="Disordered" evidence="1">
    <location>
        <begin position="457"/>
        <end position="479"/>
    </location>
</feature>
<evidence type="ECO:0008006" key="4">
    <source>
        <dbReference type="Google" id="ProtNLM"/>
    </source>
</evidence>
<dbReference type="STRING" id="1431546.CAQU_03055"/>
<dbReference type="AlphaFoldDB" id="A0A1L7CEH1"/>
<organism evidence="2 3">
    <name type="scientific">Corynebacterium aquilae DSM 44791</name>
    <dbReference type="NCBI Taxonomy" id="1431546"/>
    <lineage>
        <taxon>Bacteria</taxon>
        <taxon>Bacillati</taxon>
        <taxon>Actinomycetota</taxon>
        <taxon>Actinomycetes</taxon>
        <taxon>Mycobacteriales</taxon>
        <taxon>Corynebacteriaceae</taxon>
        <taxon>Corynebacterium</taxon>
    </lineage>
</organism>
<dbReference type="EMBL" id="CP009245">
    <property type="protein sequence ID" value="APT84218.1"/>
    <property type="molecule type" value="Genomic_DNA"/>
</dbReference>
<dbReference type="NCBIfam" id="TIGR03624">
    <property type="entry name" value="putative hydrolase"/>
    <property type="match status" value="1"/>
</dbReference>
<dbReference type="Proteomes" id="UP000185478">
    <property type="component" value="Chromosome"/>
</dbReference>
<dbReference type="Pfam" id="PF10103">
    <property type="entry name" value="Zincin_2"/>
    <property type="match status" value="1"/>
</dbReference>
<protein>
    <recommendedName>
        <fullName evidence="4">Hydrolase</fullName>
    </recommendedName>
</protein>
<keyword evidence="3" id="KW-1185">Reference proteome</keyword>
<gene>
    <name evidence="2" type="ORF">CAQU_03055</name>
</gene>